<organism evidence="5 6">
    <name type="scientific">Ceraceosorus bombacis</name>
    <dbReference type="NCBI Taxonomy" id="401625"/>
    <lineage>
        <taxon>Eukaryota</taxon>
        <taxon>Fungi</taxon>
        <taxon>Dikarya</taxon>
        <taxon>Basidiomycota</taxon>
        <taxon>Ustilaginomycotina</taxon>
        <taxon>Exobasidiomycetes</taxon>
        <taxon>Ceraceosorales</taxon>
        <taxon>Ceraceosoraceae</taxon>
        <taxon>Ceraceosorus</taxon>
    </lineage>
</organism>
<feature type="region of interest" description="Disordered" evidence="3">
    <location>
        <begin position="1061"/>
        <end position="1090"/>
    </location>
</feature>
<dbReference type="SMART" id="SM00906">
    <property type="entry name" value="Fungal_trans"/>
    <property type="match status" value="1"/>
</dbReference>
<feature type="compositionally biased region" description="Polar residues" evidence="3">
    <location>
        <begin position="174"/>
        <end position="191"/>
    </location>
</feature>
<dbReference type="GO" id="GO:0003677">
    <property type="term" value="F:DNA binding"/>
    <property type="evidence" value="ECO:0007669"/>
    <property type="project" value="InterPro"/>
</dbReference>
<evidence type="ECO:0000313" key="6">
    <source>
        <dbReference type="Proteomes" id="UP000054845"/>
    </source>
</evidence>
<feature type="compositionally biased region" description="Basic and acidic residues" evidence="3">
    <location>
        <begin position="428"/>
        <end position="445"/>
    </location>
</feature>
<dbReference type="CDD" id="cd00067">
    <property type="entry name" value="GAL4"/>
    <property type="match status" value="1"/>
</dbReference>
<feature type="compositionally biased region" description="Low complexity" evidence="3">
    <location>
        <begin position="961"/>
        <end position="973"/>
    </location>
</feature>
<feature type="region of interest" description="Disordered" evidence="3">
    <location>
        <begin position="1"/>
        <end position="248"/>
    </location>
</feature>
<dbReference type="STRING" id="401625.A0A0P1BPA6"/>
<evidence type="ECO:0000256" key="3">
    <source>
        <dbReference type="SAM" id="MobiDB-lite"/>
    </source>
</evidence>
<dbReference type="PROSITE" id="PS00463">
    <property type="entry name" value="ZN2_CY6_FUNGAL_1"/>
    <property type="match status" value="1"/>
</dbReference>
<dbReference type="OrthoDB" id="4456959at2759"/>
<evidence type="ECO:0000313" key="5">
    <source>
        <dbReference type="EMBL" id="CEH17588.1"/>
    </source>
</evidence>
<dbReference type="PANTHER" id="PTHR46910">
    <property type="entry name" value="TRANSCRIPTION FACTOR PDR1"/>
    <property type="match status" value="1"/>
</dbReference>
<dbReference type="SUPFAM" id="SSF57701">
    <property type="entry name" value="Zn2/Cys6 DNA-binding domain"/>
    <property type="match status" value="1"/>
</dbReference>
<feature type="compositionally biased region" description="Pro residues" evidence="3">
    <location>
        <begin position="50"/>
        <end position="65"/>
    </location>
</feature>
<feature type="compositionally biased region" description="Low complexity" evidence="3">
    <location>
        <begin position="1070"/>
        <end position="1090"/>
    </location>
</feature>
<evidence type="ECO:0000259" key="4">
    <source>
        <dbReference type="PROSITE" id="PS50048"/>
    </source>
</evidence>
<dbReference type="InterPro" id="IPR007219">
    <property type="entry name" value="XnlR_reg_dom"/>
</dbReference>
<dbReference type="InterPro" id="IPR050987">
    <property type="entry name" value="AtrR-like"/>
</dbReference>
<feature type="compositionally biased region" description="Polar residues" evidence="3">
    <location>
        <begin position="415"/>
        <end position="425"/>
    </location>
</feature>
<dbReference type="GO" id="GO:0006351">
    <property type="term" value="P:DNA-templated transcription"/>
    <property type="evidence" value="ECO:0007669"/>
    <property type="project" value="InterPro"/>
</dbReference>
<keyword evidence="6" id="KW-1185">Reference proteome</keyword>
<dbReference type="GO" id="GO:0008270">
    <property type="term" value="F:zinc ion binding"/>
    <property type="evidence" value="ECO:0007669"/>
    <property type="project" value="InterPro"/>
</dbReference>
<feature type="compositionally biased region" description="Low complexity" evidence="3">
    <location>
        <begin position="10"/>
        <end position="23"/>
    </location>
</feature>
<dbReference type="SMART" id="SM00066">
    <property type="entry name" value="GAL4"/>
    <property type="match status" value="1"/>
</dbReference>
<feature type="region of interest" description="Disordered" evidence="3">
    <location>
        <begin position="334"/>
        <end position="458"/>
    </location>
</feature>
<dbReference type="Proteomes" id="UP000054845">
    <property type="component" value="Unassembled WGS sequence"/>
</dbReference>
<dbReference type="PANTHER" id="PTHR46910:SF1">
    <property type="entry name" value="MISCELLANEOUS ZN(II)2CYS6 TRANSCRIPTION FACTOR (EUROFUNG)-RELATED"/>
    <property type="match status" value="1"/>
</dbReference>
<dbReference type="PROSITE" id="PS50048">
    <property type="entry name" value="ZN2_CY6_FUNGAL_2"/>
    <property type="match status" value="1"/>
</dbReference>
<dbReference type="AlphaFoldDB" id="A0A0P1BPA6"/>
<dbReference type="Pfam" id="PF00172">
    <property type="entry name" value="Zn_clus"/>
    <property type="match status" value="1"/>
</dbReference>
<sequence>MTKSSPPERSASTTAAAFGFFASQPPMREAPLSTQQTSASASHEERLAPPNLPPSHPPQLSPQPLRPHSFQRMPLGMSVASTSTRTDRATPSVSPHSRTNTAPQGPNRSPVASSSSSVASPTAWSGSYAQQAAMRLHAFSTGTPHPAPYPLTNPDHPAFDEALNTSVAEPVGQASASSDSPGTVRTHTSLDQPEKGTAAKISKGPAKKADSSSSKLVKGKSKAKIENAGQVGPSKGDGSASEVSGDELVEDRKPGWKRRRVVVACDRCRHKKIRCKGLPNSRNICNNCEGMGYECTFDVSPTRSRGKYEILESKVSTLLSALRSVAPDLAEQYDRGQLGAGPPAMTIRANQSRRVSVDSTGVNASSSSLREDGTTRSVMLHDHEEGRPRFFGANTNRAMLAGLDSRPPSPLRQARTGSDAATGTENAAKARDSKSAQPTEFEKLHASTAWTSTQRAEEVSRGHVHYPTNSLEWVMNLRRRNLCGVGRDDLDFATPSWKDRYRLPGQELLRSLFDVYFGLLHPMIPILHRPSMEQDIAAGRAEVDVAFRGLVFTVLAIAARYSNDPRCWSDRSRPQTAGDDFAAASRLYHQVHSASLINIQVLSLSCFFASANMGPGVSWTLLGVAIRGIFDIGAHQERTLIGLSLLEQELLRRTFWNLVTLDCIFAVNMGRPLGIRLSDCNVNLPRCLSDEDLTASISTPGLGSQGDLSALQMWLHYIKLSYPAIDAVKVLQSSVRKLQYTDMVSLLARVDDWAKSAPKTTYPPGQAVLDCASTEVRMYIMRPFLRRKDDTGYLRKMLMPQCTDAARKSAHSAVLIWKGLQDAGARECNFPCHTVWISSTTFMITVWHQQPGEELLRDAELIEHCLWIFDSLDWRCTSGLLRRAYRILCGIAERLLPHLANERQDSVKKYMIKRQSAEFDSGSSGHADKTGHPALIQRRGSPGTISMAAWNQWKATASSSSSSRATVARSTSSNPALNRPPHAPEVFGQATNHGLPPESAQTGTGAPDWPPWAEGEFTANWQGGQFPNSWSPIESGAFGGRGETDDIAWADYFLRFLNEGQPDGLPASHPPSFSNNPSFYGSNYGPLTGT</sequence>
<accession>A0A0P1BPA6</accession>
<protein>
    <recommendedName>
        <fullName evidence="4">Zn(2)-C6 fungal-type domain-containing protein</fullName>
    </recommendedName>
</protein>
<feature type="compositionally biased region" description="Low complexity" evidence="3">
    <location>
        <begin position="109"/>
        <end position="121"/>
    </location>
</feature>
<proteinExistence type="predicted"/>
<name>A0A0P1BPA6_9BASI</name>
<keyword evidence="2" id="KW-0539">Nucleus</keyword>
<dbReference type="CDD" id="cd12148">
    <property type="entry name" value="fungal_TF_MHR"/>
    <property type="match status" value="1"/>
</dbReference>
<feature type="compositionally biased region" description="Basic and acidic residues" evidence="3">
    <location>
        <begin position="369"/>
        <end position="388"/>
    </location>
</feature>
<feature type="compositionally biased region" description="Polar residues" evidence="3">
    <location>
        <begin position="348"/>
        <end position="368"/>
    </location>
</feature>
<dbReference type="Pfam" id="PF04082">
    <property type="entry name" value="Fungal_trans"/>
    <property type="match status" value="1"/>
</dbReference>
<dbReference type="Gene3D" id="4.10.240.10">
    <property type="entry name" value="Zn(2)-C6 fungal-type DNA-binding domain"/>
    <property type="match status" value="1"/>
</dbReference>
<keyword evidence="1" id="KW-0479">Metal-binding</keyword>
<feature type="domain" description="Zn(2)-C6 fungal-type" evidence="4">
    <location>
        <begin position="264"/>
        <end position="297"/>
    </location>
</feature>
<dbReference type="InterPro" id="IPR001138">
    <property type="entry name" value="Zn2Cys6_DnaBD"/>
</dbReference>
<evidence type="ECO:0000256" key="2">
    <source>
        <dbReference type="ARBA" id="ARBA00023242"/>
    </source>
</evidence>
<dbReference type="EMBL" id="CCYA01000265">
    <property type="protein sequence ID" value="CEH17588.1"/>
    <property type="molecule type" value="Genomic_DNA"/>
</dbReference>
<dbReference type="GO" id="GO:0000981">
    <property type="term" value="F:DNA-binding transcription factor activity, RNA polymerase II-specific"/>
    <property type="evidence" value="ECO:0007669"/>
    <property type="project" value="InterPro"/>
</dbReference>
<feature type="compositionally biased region" description="Polar residues" evidence="3">
    <location>
        <begin position="79"/>
        <end position="107"/>
    </location>
</feature>
<feature type="compositionally biased region" description="Polar residues" evidence="3">
    <location>
        <begin position="32"/>
        <end position="41"/>
    </location>
</feature>
<feature type="region of interest" description="Disordered" evidence="3">
    <location>
        <begin position="961"/>
        <end position="1007"/>
    </location>
</feature>
<reference evidence="6" key="1">
    <citation type="submission" date="2014-09" db="EMBL/GenBank/DDBJ databases">
        <authorList>
            <person name="Sharma Rahul"/>
            <person name="Thines Marco"/>
        </authorList>
    </citation>
    <scope>NUCLEOTIDE SEQUENCE [LARGE SCALE GENOMIC DNA]</scope>
</reference>
<evidence type="ECO:0000256" key="1">
    <source>
        <dbReference type="ARBA" id="ARBA00022723"/>
    </source>
</evidence>
<dbReference type="InterPro" id="IPR036864">
    <property type="entry name" value="Zn2-C6_fun-type_DNA-bd_sf"/>
</dbReference>